<dbReference type="InterPro" id="IPR011009">
    <property type="entry name" value="Kinase-like_dom_sf"/>
</dbReference>
<evidence type="ECO:0000313" key="2">
    <source>
        <dbReference type="EMBL" id="QDP39900.1"/>
    </source>
</evidence>
<feature type="domain" description="Aminoglycoside phosphotransferase" evidence="1">
    <location>
        <begin position="25"/>
        <end position="242"/>
    </location>
</feature>
<reference evidence="2 3" key="1">
    <citation type="submission" date="2019-07" db="EMBL/GenBank/DDBJ databases">
        <authorList>
            <person name="Li J."/>
        </authorList>
    </citation>
    <scope>NUCLEOTIDE SEQUENCE [LARGE SCALE GENOMIC DNA]</scope>
    <source>
        <strain evidence="2 3">TKL69</strain>
    </source>
</reference>
<dbReference type="Gene3D" id="3.90.1200.10">
    <property type="match status" value="1"/>
</dbReference>
<name>A0A516KET7_9BACI</name>
<protein>
    <submittedName>
        <fullName evidence="2">Aminoglycoside phosphotransferase family protein</fullName>
    </submittedName>
</protein>
<accession>A0A516KET7</accession>
<keyword evidence="3" id="KW-1185">Reference proteome</keyword>
<evidence type="ECO:0000313" key="3">
    <source>
        <dbReference type="Proteomes" id="UP000315215"/>
    </source>
</evidence>
<evidence type="ECO:0000259" key="1">
    <source>
        <dbReference type="Pfam" id="PF01636"/>
    </source>
</evidence>
<dbReference type="Pfam" id="PF01636">
    <property type="entry name" value="APH"/>
    <property type="match status" value="1"/>
</dbReference>
<keyword evidence="2" id="KW-0808">Transferase</keyword>
<dbReference type="SUPFAM" id="SSF56112">
    <property type="entry name" value="Protein kinase-like (PK-like)"/>
    <property type="match status" value="1"/>
</dbReference>
<proteinExistence type="predicted"/>
<organism evidence="2 3">
    <name type="scientific">Radiobacillus deserti</name>
    <dbReference type="NCBI Taxonomy" id="2594883"/>
    <lineage>
        <taxon>Bacteria</taxon>
        <taxon>Bacillati</taxon>
        <taxon>Bacillota</taxon>
        <taxon>Bacilli</taxon>
        <taxon>Bacillales</taxon>
        <taxon>Bacillaceae</taxon>
        <taxon>Radiobacillus</taxon>
    </lineage>
</organism>
<dbReference type="OrthoDB" id="2363646at2"/>
<dbReference type="KEGG" id="aqt:FN924_06805"/>
<dbReference type="Proteomes" id="UP000315215">
    <property type="component" value="Chromosome"/>
</dbReference>
<sequence length="285" mass="32980">MDIAEISKQLIDIGVIDSPISSIQSLQGGTVSSLFLIMTKIGERYVVKSNEQVIVKEEANFLETYVKLSILPKLLYVDPHYQYIVYTYIEGTTDAPLFDKKENLDVLAKELIQNYAQMDSSDEWGWADEPKPTWMAFLLERYKDAKATLKNDLTEVEHSFILNLINDAKDYTGHPHLIHGDCGFHNTIWRNNRLVGVIDPTPVFGPPIYDLVYAFCSTPYELEKETLEGKVEYYFPDISRASFCKEVLIGLYFRMSTCLKHHPEDFSLYVDAWMYWNKIWIETKA</sequence>
<dbReference type="GO" id="GO:0016740">
    <property type="term" value="F:transferase activity"/>
    <property type="evidence" value="ECO:0007669"/>
    <property type="project" value="UniProtKB-KW"/>
</dbReference>
<dbReference type="RefSeq" id="WP_143892949.1">
    <property type="nucleotide sequence ID" value="NZ_CP041666.1"/>
</dbReference>
<dbReference type="EMBL" id="CP041666">
    <property type="protein sequence ID" value="QDP39900.1"/>
    <property type="molecule type" value="Genomic_DNA"/>
</dbReference>
<gene>
    <name evidence="2" type="ORF">FN924_06805</name>
</gene>
<dbReference type="AlphaFoldDB" id="A0A516KET7"/>
<dbReference type="InterPro" id="IPR002575">
    <property type="entry name" value="Aminoglycoside_PTrfase"/>
</dbReference>